<feature type="transmembrane region" description="Helical" evidence="5">
    <location>
        <begin position="93"/>
        <end position="119"/>
    </location>
</feature>
<dbReference type="Gene3D" id="3.30.70.270">
    <property type="match status" value="1"/>
</dbReference>
<feature type="transmembrane region" description="Helical" evidence="5">
    <location>
        <begin position="40"/>
        <end position="57"/>
    </location>
</feature>
<feature type="transmembrane region" description="Helical" evidence="5">
    <location>
        <begin position="160"/>
        <end position="177"/>
    </location>
</feature>
<keyword evidence="8" id="KW-1185">Reference proteome</keyword>
<dbReference type="Proteomes" id="UP000254848">
    <property type="component" value="Unassembled WGS sequence"/>
</dbReference>
<name>A0A370R3B2_9GAMM</name>
<feature type="domain" description="GGDEF" evidence="6">
    <location>
        <begin position="220"/>
        <end position="351"/>
    </location>
</feature>
<evidence type="ECO:0000259" key="6">
    <source>
        <dbReference type="PROSITE" id="PS50887"/>
    </source>
</evidence>
<dbReference type="GO" id="GO:1902201">
    <property type="term" value="P:negative regulation of bacterial-type flagellum-dependent cell motility"/>
    <property type="evidence" value="ECO:0007669"/>
    <property type="project" value="TreeGrafter"/>
</dbReference>
<keyword evidence="5" id="KW-0812">Transmembrane</keyword>
<dbReference type="SMART" id="SM00267">
    <property type="entry name" value="GGDEF"/>
    <property type="match status" value="1"/>
</dbReference>
<dbReference type="CDD" id="cd01949">
    <property type="entry name" value="GGDEF"/>
    <property type="match status" value="1"/>
</dbReference>
<dbReference type="PANTHER" id="PTHR45138">
    <property type="entry name" value="REGULATORY COMPONENTS OF SENSORY TRANSDUCTION SYSTEM"/>
    <property type="match status" value="1"/>
</dbReference>
<dbReference type="InterPro" id="IPR050469">
    <property type="entry name" value="Diguanylate_Cyclase"/>
</dbReference>
<proteinExistence type="predicted"/>
<sequence length="351" mass="39631">MLSLLSLDTLYVNACITYASLSAGYYFLSRRDTLCYRSAPWRRVLFGLIAGLVSLHLTVNKLYITQEAYYSFEFVPILLVTFIAGWLPGVLALLINVTFTGGIVLDNIVLSLMLLPMLVARVWRYNRLSPFLIVISLLTLFRLLVASPALNERQMQLEGLIYQIISFLCLLICYQALSAMRRHLSTFFSAQDSARHDALTRLHNRHALSKHLSELEQSGTPCCLVMLDIDNFKQLNDIHGHLAGDKVLREVAFLLREANDGGDFIARYGGEEFTIVRNDNRIADCVRHCEYLRKRIAAHPFRLPNGSTIVVTLSFGIAYHSGQAPMVAAFRRADAALYRAKELGKNRVVRS</sequence>
<accession>A0A370R3B2</accession>
<evidence type="ECO:0000256" key="1">
    <source>
        <dbReference type="ARBA" id="ARBA00001946"/>
    </source>
</evidence>
<dbReference type="InterPro" id="IPR000160">
    <property type="entry name" value="GGDEF_dom"/>
</dbReference>
<dbReference type="AlphaFoldDB" id="A0A370R3B2"/>
<dbReference type="GO" id="GO:0043709">
    <property type="term" value="P:cell adhesion involved in single-species biofilm formation"/>
    <property type="evidence" value="ECO:0007669"/>
    <property type="project" value="TreeGrafter"/>
</dbReference>
<keyword evidence="5" id="KW-0472">Membrane</keyword>
<evidence type="ECO:0000256" key="4">
    <source>
        <dbReference type="ARBA" id="ARBA00034247"/>
    </source>
</evidence>
<reference evidence="7 8" key="1">
    <citation type="submission" date="2018-07" db="EMBL/GenBank/DDBJ databases">
        <title>Genomic Encyclopedia of Type Strains, Phase IV (KMG-IV): sequencing the most valuable type-strain genomes for metagenomic binning, comparative biology and taxonomic classification.</title>
        <authorList>
            <person name="Goeker M."/>
        </authorList>
    </citation>
    <scope>NUCLEOTIDE SEQUENCE [LARGE SCALE GENOMIC DNA]</scope>
    <source>
        <strain evidence="7 8">DSM 103736</strain>
    </source>
</reference>
<dbReference type="PROSITE" id="PS50887">
    <property type="entry name" value="GGDEF"/>
    <property type="match status" value="1"/>
</dbReference>
<gene>
    <name evidence="7" type="ORF">C8D90_101339</name>
</gene>
<organism evidence="7 8">
    <name type="scientific">Enterobacillus tribolii</name>
    <dbReference type="NCBI Taxonomy" id="1487935"/>
    <lineage>
        <taxon>Bacteria</taxon>
        <taxon>Pseudomonadati</taxon>
        <taxon>Pseudomonadota</taxon>
        <taxon>Gammaproteobacteria</taxon>
        <taxon>Enterobacterales</taxon>
        <taxon>Hafniaceae</taxon>
        <taxon>Enterobacillus</taxon>
    </lineage>
</organism>
<comment type="pathway">
    <text evidence="2">Purine metabolism; 3',5'-cyclic di-GMP biosynthesis.</text>
</comment>
<dbReference type="InterPro" id="IPR043128">
    <property type="entry name" value="Rev_trsase/Diguanyl_cyclase"/>
</dbReference>
<evidence type="ECO:0000313" key="7">
    <source>
        <dbReference type="EMBL" id="RDK96903.1"/>
    </source>
</evidence>
<evidence type="ECO:0000256" key="3">
    <source>
        <dbReference type="ARBA" id="ARBA00012528"/>
    </source>
</evidence>
<evidence type="ECO:0000313" key="8">
    <source>
        <dbReference type="Proteomes" id="UP000254848"/>
    </source>
</evidence>
<dbReference type="InterPro" id="IPR029787">
    <property type="entry name" value="Nucleotide_cyclase"/>
</dbReference>
<feature type="transmembrane region" description="Helical" evidence="5">
    <location>
        <begin position="69"/>
        <end position="87"/>
    </location>
</feature>
<dbReference type="OrthoDB" id="9812260at2"/>
<dbReference type="EMBL" id="QRAP01000001">
    <property type="protein sequence ID" value="RDK96903.1"/>
    <property type="molecule type" value="Genomic_DNA"/>
</dbReference>
<dbReference type="EC" id="2.7.7.65" evidence="3"/>
<dbReference type="RefSeq" id="WP_115456682.1">
    <property type="nucleotide sequence ID" value="NZ_QRAP01000001.1"/>
</dbReference>
<dbReference type="GO" id="GO:0052621">
    <property type="term" value="F:diguanylate cyclase activity"/>
    <property type="evidence" value="ECO:0007669"/>
    <property type="project" value="UniProtKB-EC"/>
</dbReference>
<dbReference type="NCBIfam" id="TIGR00254">
    <property type="entry name" value="GGDEF"/>
    <property type="match status" value="1"/>
</dbReference>
<dbReference type="Pfam" id="PF00990">
    <property type="entry name" value="GGDEF"/>
    <property type="match status" value="1"/>
</dbReference>
<comment type="cofactor">
    <cofactor evidence="1">
        <name>Mg(2+)</name>
        <dbReference type="ChEBI" id="CHEBI:18420"/>
    </cofactor>
</comment>
<protein>
    <recommendedName>
        <fullName evidence="3">diguanylate cyclase</fullName>
        <ecNumber evidence="3">2.7.7.65</ecNumber>
    </recommendedName>
</protein>
<comment type="catalytic activity">
    <reaction evidence="4">
        <text>2 GTP = 3',3'-c-di-GMP + 2 diphosphate</text>
        <dbReference type="Rhea" id="RHEA:24898"/>
        <dbReference type="ChEBI" id="CHEBI:33019"/>
        <dbReference type="ChEBI" id="CHEBI:37565"/>
        <dbReference type="ChEBI" id="CHEBI:58805"/>
        <dbReference type="EC" id="2.7.7.65"/>
    </reaction>
</comment>
<keyword evidence="5" id="KW-1133">Transmembrane helix</keyword>
<feature type="transmembrane region" description="Helical" evidence="5">
    <location>
        <begin position="9"/>
        <end position="28"/>
    </location>
</feature>
<dbReference type="FunFam" id="3.30.70.270:FF:000001">
    <property type="entry name" value="Diguanylate cyclase domain protein"/>
    <property type="match status" value="1"/>
</dbReference>
<dbReference type="PANTHER" id="PTHR45138:SF9">
    <property type="entry name" value="DIGUANYLATE CYCLASE DGCM-RELATED"/>
    <property type="match status" value="1"/>
</dbReference>
<dbReference type="SUPFAM" id="SSF55073">
    <property type="entry name" value="Nucleotide cyclase"/>
    <property type="match status" value="1"/>
</dbReference>
<dbReference type="GO" id="GO:0005886">
    <property type="term" value="C:plasma membrane"/>
    <property type="evidence" value="ECO:0007669"/>
    <property type="project" value="TreeGrafter"/>
</dbReference>
<comment type="caution">
    <text evidence="7">The sequence shown here is derived from an EMBL/GenBank/DDBJ whole genome shotgun (WGS) entry which is preliminary data.</text>
</comment>
<feature type="transmembrane region" description="Helical" evidence="5">
    <location>
        <begin position="131"/>
        <end position="148"/>
    </location>
</feature>
<evidence type="ECO:0000256" key="5">
    <source>
        <dbReference type="SAM" id="Phobius"/>
    </source>
</evidence>
<evidence type="ECO:0000256" key="2">
    <source>
        <dbReference type="ARBA" id="ARBA00004665"/>
    </source>
</evidence>